<gene>
    <name evidence="2" type="ORF">FDT66_04875</name>
</gene>
<keyword evidence="3" id="KW-1185">Reference proteome</keyword>
<evidence type="ECO:0000313" key="3">
    <source>
        <dbReference type="Proteomes" id="UP000307140"/>
    </source>
</evidence>
<dbReference type="SUPFAM" id="SSF159888">
    <property type="entry name" value="YdhG-like"/>
    <property type="match status" value="1"/>
</dbReference>
<reference evidence="2 3" key="1">
    <citation type="submission" date="2019-05" db="EMBL/GenBank/DDBJ databases">
        <title>Polaribacter aestuariivivens sp. nov., isolated from a tidal flat.</title>
        <authorList>
            <person name="Yoon J.-H."/>
        </authorList>
    </citation>
    <scope>NUCLEOTIDE SEQUENCE [LARGE SCALE GENOMIC DNA]</scope>
    <source>
        <strain evidence="2 3">DBTF-3</strain>
    </source>
</reference>
<dbReference type="InterPro" id="IPR016786">
    <property type="entry name" value="YdeI_bac"/>
</dbReference>
<sequence>MNPKVAEYIRKKENWQKELETLRAVFSDLPVEETIKWGAPTYVYNGKNIVGLAAFKNYCGLWFFQGALLKDKHKVFINAQEGKTKAMLQWRFYSLEEIDKNLIKEYVLEAIENVKLGKEIKPDRTKKELIIPIELQQEINNNKEFKKKFEAFSNSCKREYANYISDAKREETRLRRLQKIIPMILSGAGLNDKYKNC</sequence>
<evidence type="ECO:0000313" key="2">
    <source>
        <dbReference type="EMBL" id="TMM31305.1"/>
    </source>
</evidence>
<accession>A0A5S3N7I1</accession>
<dbReference type="Gene3D" id="3.90.1150.200">
    <property type="match status" value="1"/>
</dbReference>
<dbReference type="Pfam" id="PF08818">
    <property type="entry name" value="DUF1801"/>
    <property type="match status" value="1"/>
</dbReference>
<dbReference type="RefSeq" id="WP_138535034.1">
    <property type="nucleotide sequence ID" value="NZ_VANR01000002.1"/>
</dbReference>
<comment type="caution">
    <text evidence="2">The sequence shown here is derived from an EMBL/GenBank/DDBJ whole genome shotgun (WGS) entry which is preliminary data.</text>
</comment>
<evidence type="ECO:0000259" key="1">
    <source>
        <dbReference type="Pfam" id="PF08818"/>
    </source>
</evidence>
<proteinExistence type="predicted"/>
<feature type="domain" description="YdhG-like" evidence="1">
    <location>
        <begin position="15"/>
        <end position="111"/>
    </location>
</feature>
<dbReference type="EMBL" id="VANR01000002">
    <property type="protein sequence ID" value="TMM31305.1"/>
    <property type="molecule type" value="Genomic_DNA"/>
</dbReference>
<dbReference type="Proteomes" id="UP000307140">
    <property type="component" value="Unassembled WGS sequence"/>
</dbReference>
<dbReference type="PIRSF" id="PIRSF021308">
    <property type="entry name" value="UCP021308"/>
    <property type="match status" value="1"/>
</dbReference>
<dbReference type="AlphaFoldDB" id="A0A5S3N7I1"/>
<name>A0A5S3N7I1_9FLAO</name>
<organism evidence="2 3">
    <name type="scientific">Polaribacter aestuariivivens</name>
    <dbReference type="NCBI Taxonomy" id="2304626"/>
    <lineage>
        <taxon>Bacteria</taxon>
        <taxon>Pseudomonadati</taxon>
        <taxon>Bacteroidota</taxon>
        <taxon>Flavobacteriia</taxon>
        <taxon>Flavobacteriales</taxon>
        <taxon>Flavobacteriaceae</taxon>
    </lineage>
</organism>
<dbReference type="Pfam" id="PF13376">
    <property type="entry name" value="OmdA"/>
    <property type="match status" value="1"/>
</dbReference>
<protein>
    <recommendedName>
        <fullName evidence="1">YdhG-like domain-containing protein</fullName>
    </recommendedName>
</protein>
<dbReference type="InterPro" id="IPR014922">
    <property type="entry name" value="YdhG-like"/>
</dbReference>
<dbReference type="OrthoDB" id="214150at2"/>